<evidence type="ECO:0000256" key="5">
    <source>
        <dbReference type="ARBA" id="ARBA00022777"/>
    </source>
</evidence>
<keyword evidence="11" id="KW-1185">Reference proteome</keyword>
<evidence type="ECO:0000256" key="7">
    <source>
        <dbReference type="ARBA" id="ARBA00047899"/>
    </source>
</evidence>
<dbReference type="PROSITE" id="PS00108">
    <property type="entry name" value="PROTEIN_KINASE_ST"/>
    <property type="match status" value="1"/>
</dbReference>
<comment type="caution">
    <text evidence="10">The sequence shown here is derived from an EMBL/GenBank/DDBJ whole genome shotgun (WGS) entry which is preliminary data.</text>
</comment>
<dbReference type="EC" id="2.7.11.1" evidence="1"/>
<proteinExistence type="predicted"/>
<dbReference type="InterPro" id="IPR050660">
    <property type="entry name" value="NEK_Ser/Thr_kinase"/>
</dbReference>
<evidence type="ECO:0000256" key="8">
    <source>
        <dbReference type="ARBA" id="ARBA00048679"/>
    </source>
</evidence>
<evidence type="ECO:0000256" key="6">
    <source>
        <dbReference type="ARBA" id="ARBA00022840"/>
    </source>
</evidence>
<comment type="catalytic activity">
    <reaction evidence="7">
        <text>L-threonyl-[protein] + ATP = O-phospho-L-threonyl-[protein] + ADP + H(+)</text>
        <dbReference type="Rhea" id="RHEA:46608"/>
        <dbReference type="Rhea" id="RHEA-COMP:11060"/>
        <dbReference type="Rhea" id="RHEA-COMP:11605"/>
        <dbReference type="ChEBI" id="CHEBI:15378"/>
        <dbReference type="ChEBI" id="CHEBI:30013"/>
        <dbReference type="ChEBI" id="CHEBI:30616"/>
        <dbReference type="ChEBI" id="CHEBI:61977"/>
        <dbReference type="ChEBI" id="CHEBI:456216"/>
        <dbReference type="EC" id="2.7.11.1"/>
    </reaction>
</comment>
<evidence type="ECO:0000259" key="9">
    <source>
        <dbReference type="PROSITE" id="PS50011"/>
    </source>
</evidence>
<dbReference type="PANTHER" id="PTHR43671:SF98">
    <property type="entry name" value="SERINE_THREONINE-PROTEIN KINASE NEK11"/>
    <property type="match status" value="1"/>
</dbReference>
<keyword evidence="2" id="KW-0723">Serine/threonine-protein kinase</keyword>
<gene>
    <name evidence="10" type="ORF">C9374_006435</name>
</gene>
<organism evidence="10 11">
    <name type="scientific">Naegleria lovaniensis</name>
    <name type="common">Amoeba</name>
    <dbReference type="NCBI Taxonomy" id="51637"/>
    <lineage>
        <taxon>Eukaryota</taxon>
        <taxon>Discoba</taxon>
        <taxon>Heterolobosea</taxon>
        <taxon>Tetramitia</taxon>
        <taxon>Eutetramitia</taxon>
        <taxon>Vahlkampfiidae</taxon>
        <taxon>Naegleria</taxon>
    </lineage>
</organism>
<dbReference type="InterPro" id="IPR011009">
    <property type="entry name" value="Kinase-like_dom_sf"/>
</dbReference>
<dbReference type="PROSITE" id="PS50011">
    <property type="entry name" value="PROTEIN_KINASE_DOM"/>
    <property type="match status" value="2"/>
</dbReference>
<comment type="catalytic activity">
    <reaction evidence="8">
        <text>L-seryl-[protein] + ATP = O-phospho-L-seryl-[protein] + ADP + H(+)</text>
        <dbReference type="Rhea" id="RHEA:17989"/>
        <dbReference type="Rhea" id="RHEA-COMP:9863"/>
        <dbReference type="Rhea" id="RHEA-COMP:11604"/>
        <dbReference type="ChEBI" id="CHEBI:15378"/>
        <dbReference type="ChEBI" id="CHEBI:29999"/>
        <dbReference type="ChEBI" id="CHEBI:30616"/>
        <dbReference type="ChEBI" id="CHEBI:83421"/>
        <dbReference type="ChEBI" id="CHEBI:456216"/>
        <dbReference type="EC" id="2.7.11.1"/>
    </reaction>
</comment>
<evidence type="ECO:0000256" key="2">
    <source>
        <dbReference type="ARBA" id="ARBA00022527"/>
    </source>
</evidence>
<dbReference type="GeneID" id="68098889"/>
<feature type="domain" description="Protein kinase" evidence="9">
    <location>
        <begin position="355"/>
        <end position="624"/>
    </location>
</feature>
<accession>A0AA88GLQ6</accession>
<dbReference type="InterPro" id="IPR008271">
    <property type="entry name" value="Ser/Thr_kinase_AS"/>
</dbReference>
<evidence type="ECO:0000256" key="3">
    <source>
        <dbReference type="ARBA" id="ARBA00022679"/>
    </source>
</evidence>
<evidence type="ECO:0000313" key="10">
    <source>
        <dbReference type="EMBL" id="KAG2381446.1"/>
    </source>
</evidence>
<dbReference type="SMART" id="SM00220">
    <property type="entry name" value="S_TKc"/>
    <property type="match status" value="2"/>
</dbReference>
<keyword evidence="3" id="KW-0808">Transferase</keyword>
<dbReference type="EMBL" id="PYSW02000027">
    <property type="protein sequence ID" value="KAG2381446.1"/>
    <property type="molecule type" value="Genomic_DNA"/>
</dbReference>
<dbReference type="RefSeq" id="XP_044547126.1">
    <property type="nucleotide sequence ID" value="XM_044696295.1"/>
</dbReference>
<dbReference type="InterPro" id="IPR000719">
    <property type="entry name" value="Prot_kinase_dom"/>
</dbReference>
<dbReference type="Gene3D" id="1.10.510.10">
    <property type="entry name" value="Transferase(Phosphotransferase) domain 1"/>
    <property type="match status" value="2"/>
</dbReference>
<dbReference type="GO" id="GO:0005524">
    <property type="term" value="F:ATP binding"/>
    <property type="evidence" value="ECO:0007669"/>
    <property type="project" value="UniProtKB-KW"/>
</dbReference>
<dbReference type="PANTHER" id="PTHR43671">
    <property type="entry name" value="SERINE/THREONINE-PROTEIN KINASE NEK"/>
    <property type="match status" value="1"/>
</dbReference>
<keyword evidence="6" id="KW-0067">ATP-binding</keyword>
<feature type="domain" description="Protein kinase" evidence="9">
    <location>
        <begin position="44"/>
        <end position="298"/>
    </location>
</feature>
<keyword evidence="4" id="KW-0547">Nucleotide-binding</keyword>
<evidence type="ECO:0000256" key="1">
    <source>
        <dbReference type="ARBA" id="ARBA00012513"/>
    </source>
</evidence>
<protein>
    <recommendedName>
        <fullName evidence="1">non-specific serine/threonine protein kinase</fullName>
        <ecNumber evidence="1">2.7.11.1</ecNumber>
    </recommendedName>
</protein>
<dbReference type="AlphaFoldDB" id="A0AA88GLQ6"/>
<sequence>MKLAQNFVSLAKGEIQGFNSEQQAHDDPDSTAMHSFLNSKYDSITLIGIEGYGVYSAIDKNTRLPKTLKITPMTNVVLLQEYMRLQWMPHPNIVSIHPTFAPGVSSRVCLELESMKNNLKSSFLDSLVKLPENLLKSITLQICSALLYLQQHQFNKLIYGSVHPSNILVREYNLQNETIQVALCVEKNLKTSSSSDAIASQIYCAPELKLKAVSSVESDMFSLGAQLVQFMAIHTSCLGMFDSIGESISEYITNSELKDLGGGYSREFIDLVTKMVHEQPTERISPQEVITILSRPNIEQDSRMSNMYIEQDSRLANISFAGNIVTTYNDGIVTSNSISLKTNVSVIEEIIPAQYSHIEHISKGGFGVVYKAFNLQKQKELAVKVIHIQDSSSFNLAFQEALNMTKLTHPNIVPMYHAFTPGNTSAICIEMELMKGSLYSLFIAKKVMLSEKMLQQIAKQVCEALSWITEKQLLHRDIKPGNILVKDFNLEQETIQVALCDFGLAKSMNDLTHNTVPGTQAFLAPELLDKTYAENGRLFSPASDIFALGVTFYQLMTLDSETFVGVKSMIEKDVTQFLKTALIEHNSQWQMYSARFTQLVASMLQAHPSKRITSQDAIEMLSRLESTRPSESCCQIC</sequence>
<evidence type="ECO:0000256" key="4">
    <source>
        <dbReference type="ARBA" id="ARBA00022741"/>
    </source>
</evidence>
<keyword evidence="5" id="KW-0418">Kinase</keyword>
<reference evidence="10 11" key="1">
    <citation type="journal article" date="2018" name="BMC Genomics">
        <title>The genome of Naegleria lovaniensis, the basis for a comparative approach to unravel pathogenicity factors of the human pathogenic amoeba N. fowleri.</title>
        <authorList>
            <person name="Liechti N."/>
            <person name="Schurch N."/>
            <person name="Bruggmann R."/>
            <person name="Wittwer M."/>
        </authorList>
    </citation>
    <scope>NUCLEOTIDE SEQUENCE [LARGE SCALE GENOMIC DNA]</scope>
    <source>
        <strain evidence="10 11">ATCC 30569</strain>
    </source>
</reference>
<name>A0AA88GLQ6_NAELO</name>
<dbReference type="Proteomes" id="UP000816034">
    <property type="component" value="Unassembled WGS sequence"/>
</dbReference>
<dbReference type="Pfam" id="PF00069">
    <property type="entry name" value="Pkinase"/>
    <property type="match status" value="2"/>
</dbReference>
<dbReference type="SUPFAM" id="SSF56112">
    <property type="entry name" value="Protein kinase-like (PK-like)"/>
    <property type="match status" value="2"/>
</dbReference>
<evidence type="ECO:0000313" key="11">
    <source>
        <dbReference type="Proteomes" id="UP000816034"/>
    </source>
</evidence>
<dbReference type="GO" id="GO:0004674">
    <property type="term" value="F:protein serine/threonine kinase activity"/>
    <property type="evidence" value="ECO:0007669"/>
    <property type="project" value="UniProtKB-KW"/>
</dbReference>
<dbReference type="CDD" id="cd14014">
    <property type="entry name" value="STKc_PknB_like"/>
    <property type="match status" value="1"/>
</dbReference>